<reference evidence="1 2" key="1">
    <citation type="submission" date="2018-11" db="EMBL/GenBank/DDBJ databases">
        <title>Genome sequence of Saitozyma podzolica DSM 27192.</title>
        <authorList>
            <person name="Aliyu H."/>
            <person name="Gorte O."/>
            <person name="Ochsenreither K."/>
        </authorList>
    </citation>
    <scope>NUCLEOTIDE SEQUENCE [LARGE SCALE GENOMIC DNA]</scope>
    <source>
        <strain evidence="1 2">DSM 27192</strain>
    </source>
</reference>
<dbReference type="Proteomes" id="UP000279259">
    <property type="component" value="Unassembled WGS sequence"/>
</dbReference>
<evidence type="ECO:0000313" key="2">
    <source>
        <dbReference type="Proteomes" id="UP000279259"/>
    </source>
</evidence>
<protein>
    <submittedName>
        <fullName evidence="1">Uncharacterized protein</fullName>
    </submittedName>
</protein>
<keyword evidence="2" id="KW-1185">Reference proteome</keyword>
<proteinExistence type="predicted"/>
<comment type="caution">
    <text evidence="1">The sequence shown here is derived from an EMBL/GenBank/DDBJ whole genome shotgun (WGS) entry which is preliminary data.</text>
</comment>
<accession>A0A427YXN4</accession>
<name>A0A427YXN4_9TREE</name>
<dbReference type="AlphaFoldDB" id="A0A427YXN4"/>
<dbReference type="EMBL" id="RSCD01000001">
    <property type="protein sequence ID" value="RSH95848.1"/>
    <property type="molecule type" value="Genomic_DNA"/>
</dbReference>
<evidence type="ECO:0000313" key="1">
    <source>
        <dbReference type="EMBL" id="RSH95848.1"/>
    </source>
</evidence>
<organism evidence="1 2">
    <name type="scientific">Saitozyma podzolica</name>
    <dbReference type="NCBI Taxonomy" id="1890683"/>
    <lineage>
        <taxon>Eukaryota</taxon>
        <taxon>Fungi</taxon>
        <taxon>Dikarya</taxon>
        <taxon>Basidiomycota</taxon>
        <taxon>Agaricomycotina</taxon>
        <taxon>Tremellomycetes</taxon>
        <taxon>Tremellales</taxon>
        <taxon>Trimorphomycetaceae</taxon>
        <taxon>Saitozyma</taxon>
    </lineage>
</organism>
<sequence length="238" mass="26337">MPRVPDRRTPNLNAARNTEVRDPCQVYACQVYTLRTCILRVASKPTLVIPEATELHGLRPADLGTAAGSSTRDTLTSHLSLRIETLRALRPDLESYTVCPEADDQIDVDGAVTSGRNHCQKGASEMTRVCQSDVAFLPLSLRESSRYRSRSLSFSPSSRVTRTFEPFCGLSVSLWGRFTPADSSPLFHKLFHLHLRASLRPSPRHRLPLPVRSAQPSWHPAGGEPKTLTTLTLRVATA</sequence>
<gene>
    <name evidence="1" type="ORF">EHS25_000941</name>
</gene>